<proteinExistence type="predicted"/>
<protein>
    <submittedName>
        <fullName evidence="1">Uncharacterized protein</fullName>
    </submittedName>
</protein>
<name>A0AAX4J877_9MICR</name>
<accession>A0AAX4J877</accession>
<reference evidence="1" key="1">
    <citation type="journal article" date="2024" name="BMC Genomics">
        <title>Functional annotation of a divergent genome using sequence and structure-based similarity.</title>
        <authorList>
            <person name="Svedberg D."/>
            <person name="Winiger R.R."/>
            <person name="Berg A."/>
            <person name="Sharma H."/>
            <person name="Tellgren-Roth C."/>
            <person name="Debrunner-Vossbrinck B.A."/>
            <person name="Vossbrinck C.R."/>
            <person name="Barandun J."/>
        </authorList>
    </citation>
    <scope>NUCLEOTIDE SEQUENCE</scope>
    <source>
        <strain evidence="1">Illinois isolate</strain>
    </source>
</reference>
<gene>
    <name evidence="1" type="ORF">VNE69_01051</name>
</gene>
<dbReference type="Proteomes" id="UP001334084">
    <property type="component" value="Chromosome 1"/>
</dbReference>
<dbReference type="RefSeq" id="XP_065328255.1">
    <property type="nucleotide sequence ID" value="XM_065472183.1"/>
</dbReference>
<dbReference type="EMBL" id="CP142726">
    <property type="protein sequence ID" value="WUR02110.1"/>
    <property type="molecule type" value="Genomic_DNA"/>
</dbReference>
<evidence type="ECO:0000313" key="2">
    <source>
        <dbReference type="Proteomes" id="UP001334084"/>
    </source>
</evidence>
<dbReference type="AlphaFoldDB" id="A0AAX4J877"/>
<dbReference type="GeneID" id="90539916"/>
<sequence length="103" mass="12128">MNIDLKNKMVVNVKFVPMTREITVGNATLELKRLENLSFFKSMSEDEKIEFIISRACHEIIEWFCSSTSRKTAMNWIRFKEELEGFCSPSKREKRRVSFKSGI</sequence>
<organism evidence="1 2">
    <name type="scientific">Vairimorpha necatrix</name>
    <dbReference type="NCBI Taxonomy" id="6039"/>
    <lineage>
        <taxon>Eukaryota</taxon>
        <taxon>Fungi</taxon>
        <taxon>Fungi incertae sedis</taxon>
        <taxon>Microsporidia</taxon>
        <taxon>Nosematidae</taxon>
        <taxon>Vairimorpha</taxon>
    </lineage>
</organism>
<evidence type="ECO:0000313" key="1">
    <source>
        <dbReference type="EMBL" id="WUR02110.1"/>
    </source>
</evidence>
<keyword evidence="2" id="KW-1185">Reference proteome</keyword>
<dbReference type="KEGG" id="vnx:VNE69_01051"/>